<gene>
    <name evidence="2" type="ORF">TIFTF001_024126</name>
</gene>
<evidence type="ECO:0000313" key="3">
    <source>
        <dbReference type="Proteomes" id="UP001187192"/>
    </source>
</evidence>
<dbReference type="Proteomes" id="UP001187192">
    <property type="component" value="Unassembled WGS sequence"/>
</dbReference>
<dbReference type="EMBL" id="BTGU01000054">
    <property type="protein sequence ID" value="GMN54996.1"/>
    <property type="molecule type" value="Genomic_DNA"/>
</dbReference>
<sequence length="121" mass="13275">MPAKFNGERRTHVPTALGVGRSADEGERTVGDGVGNGVRREMMRCKAREGPRFNDDRRAGKGAAISEDLEEKFGRSALRAMKTLEQGRVGWQGECRRWDVINDGGGLVGWAASMEKKLSKV</sequence>
<evidence type="ECO:0000313" key="2">
    <source>
        <dbReference type="EMBL" id="GMN54996.1"/>
    </source>
</evidence>
<evidence type="ECO:0000256" key="1">
    <source>
        <dbReference type="SAM" id="MobiDB-lite"/>
    </source>
</evidence>
<protein>
    <submittedName>
        <fullName evidence="2">Uncharacterized protein</fullName>
    </submittedName>
</protein>
<keyword evidence="3" id="KW-1185">Reference proteome</keyword>
<dbReference type="AlphaFoldDB" id="A0AA88B0J3"/>
<name>A0AA88B0J3_FICCA</name>
<feature type="compositionally biased region" description="Basic and acidic residues" evidence="1">
    <location>
        <begin position="1"/>
        <end position="11"/>
    </location>
</feature>
<feature type="compositionally biased region" description="Basic and acidic residues" evidence="1">
    <location>
        <begin position="38"/>
        <end position="59"/>
    </location>
</feature>
<feature type="region of interest" description="Disordered" evidence="1">
    <location>
        <begin position="1"/>
        <end position="60"/>
    </location>
</feature>
<organism evidence="2 3">
    <name type="scientific">Ficus carica</name>
    <name type="common">Common fig</name>
    <dbReference type="NCBI Taxonomy" id="3494"/>
    <lineage>
        <taxon>Eukaryota</taxon>
        <taxon>Viridiplantae</taxon>
        <taxon>Streptophyta</taxon>
        <taxon>Embryophyta</taxon>
        <taxon>Tracheophyta</taxon>
        <taxon>Spermatophyta</taxon>
        <taxon>Magnoliopsida</taxon>
        <taxon>eudicotyledons</taxon>
        <taxon>Gunneridae</taxon>
        <taxon>Pentapetalae</taxon>
        <taxon>rosids</taxon>
        <taxon>fabids</taxon>
        <taxon>Rosales</taxon>
        <taxon>Moraceae</taxon>
        <taxon>Ficeae</taxon>
        <taxon>Ficus</taxon>
    </lineage>
</organism>
<reference evidence="2" key="1">
    <citation type="submission" date="2023-07" db="EMBL/GenBank/DDBJ databases">
        <title>draft genome sequence of fig (Ficus carica).</title>
        <authorList>
            <person name="Takahashi T."/>
            <person name="Nishimura K."/>
        </authorList>
    </citation>
    <scope>NUCLEOTIDE SEQUENCE</scope>
</reference>
<comment type="caution">
    <text evidence="2">The sequence shown here is derived from an EMBL/GenBank/DDBJ whole genome shotgun (WGS) entry which is preliminary data.</text>
</comment>
<proteinExistence type="predicted"/>
<accession>A0AA88B0J3</accession>
<dbReference type="Gramene" id="FCD_00027938-RA">
    <property type="protein sequence ID" value="FCD_00027938-RA:cds"/>
    <property type="gene ID" value="FCD_00027938"/>
</dbReference>